<dbReference type="Gene3D" id="2.60.120.260">
    <property type="entry name" value="Galactose-binding domain-like"/>
    <property type="match status" value="1"/>
</dbReference>
<dbReference type="InterPro" id="IPR000421">
    <property type="entry name" value="FA58C"/>
</dbReference>
<feature type="domain" description="F5/8 type C" evidence="3">
    <location>
        <begin position="195"/>
        <end position="339"/>
    </location>
</feature>
<dbReference type="PROSITE" id="PS01286">
    <property type="entry name" value="FA58C_2"/>
    <property type="match status" value="1"/>
</dbReference>
<evidence type="ECO:0000256" key="2">
    <source>
        <dbReference type="SAM" id="SignalP"/>
    </source>
</evidence>
<evidence type="ECO:0000313" key="5">
    <source>
        <dbReference type="RefSeq" id="XP_035695921.1"/>
    </source>
</evidence>
<feature type="chain" id="PRO_5039915265" evidence="2">
    <location>
        <begin position="27"/>
        <end position="351"/>
    </location>
</feature>
<sequence>MSRFPQFPAVVLVLLLSTRQWPDSQADQTDQSKPHISDIKMSRMMKAMHGEMKALQRSVCHLADLKAIKQQLVDLEDKVSRQNQMVATVEELVSRQNQAAATVEELVSRQNQAAATVEELVSRQNQATATVEELVSRQNQTTATVEELVSRQNQAAATVEELVSRQNQTAATVEELVSRQNQMVVRQEDRFSEFCRTRHMGMFGGVIPDSSVTASSVFRDFEPGGARFGSNRKWVPSGYDDQWLQVDLGQESRVYGVITQGRPDYAQWTMTYKLSFSTDGEAWATYAGTDGSDKVFPGNSNKNSPIYQYVDPPVAARYVRFLPQTYHGRPAMRVEILGCAAETEHGAGSGH</sequence>
<name>A0A9J7M6V7_BRAFL</name>
<dbReference type="OrthoDB" id="6262482at2759"/>
<keyword evidence="4" id="KW-1185">Reference proteome</keyword>
<dbReference type="CDD" id="cd00057">
    <property type="entry name" value="FA58C"/>
    <property type="match status" value="1"/>
</dbReference>
<proteinExistence type="predicted"/>
<feature type="signal peptide" evidence="2">
    <location>
        <begin position="1"/>
        <end position="26"/>
    </location>
</feature>
<organism evidence="4 5">
    <name type="scientific">Branchiostoma floridae</name>
    <name type="common">Florida lancelet</name>
    <name type="synonym">Amphioxus</name>
    <dbReference type="NCBI Taxonomy" id="7739"/>
    <lineage>
        <taxon>Eukaryota</taxon>
        <taxon>Metazoa</taxon>
        <taxon>Chordata</taxon>
        <taxon>Cephalochordata</taxon>
        <taxon>Leptocardii</taxon>
        <taxon>Amphioxiformes</taxon>
        <taxon>Branchiostomatidae</taxon>
        <taxon>Branchiostoma</taxon>
    </lineage>
</organism>
<dbReference type="PANTHER" id="PTHR24543:SF291">
    <property type="entry name" value="SMOKE ALARM, ISOFORM D"/>
    <property type="match status" value="1"/>
</dbReference>
<keyword evidence="2" id="KW-0732">Signal</keyword>
<feature type="coiled-coil region" evidence="1">
    <location>
        <begin position="65"/>
        <end position="92"/>
    </location>
</feature>
<dbReference type="GeneID" id="118429529"/>
<reference evidence="4" key="1">
    <citation type="journal article" date="2020" name="Nat. Ecol. Evol.">
        <title>Deeply conserved synteny resolves early events in vertebrate evolution.</title>
        <authorList>
            <person name="Simakov O."/>
            <person name="Marletaz F."/>
            <person name="Yue J.X."/>
            <person name="O'Connell B."/>
            <person name="Jenkins J."/>
            <person name="Brandt A."/>
            <person name="Calef R."/>
            <person name="Tung C.H."/>
            <person name="Huang T.K."/>
            <person name="Schmutz J."/>
            <person name="Satoh N."/>
            <person name="Yu J.K."/>
            <person name="Putnam N.H."/>
            <person name="Green R.E."/>
            <person name="Rokhsar D.S."/>
        </authorList>
    </citation>
    <scope>NUCLEOTIDE SEQUENCE [LARGE SCALE GENOMIC DNA]</scope>
    <source>
        <strain evidence="4">S238N-H82</strain>
    </source>
</reference>
<dbReference type="Proteomes" id="UP000001554">
    <property type="component" value="Chromosome 13"/>
</dbReference>
<evidence type="ECO:0000313" key="4">
    <source>
        <dbReference type="Proteomes" id="UP000001554"/>
    </source>
</evidence>
<evidence type="ECO:0000256" key="1">
    <source>
        <dbReference type="SAM" id="Coils"/>
    </source>
</evidence>
<reference evidence="5" key="2">
    <citation type="submission" date="2025-08" db="UniProtKB">
        <authorList>
            <consortium name="RefSeq"/>
        </authorList>
    </citation>
    <scope>IDENTIFICATION</scope>
    <source>
        <strain evidence="5">S238N-H82</strain>
        <tissue evidence="5">Testes</tissue>
    </source>
</reference>
<accession>A0A9J7M6V7</accession>
<dbReference type="InterPro" id="IPR008979">
    <property type="entry name" value="Galactose-bd-like_sf"/>
</dbReference>
<dbReference type="AlphaFoldDB" id="A0A9J7M6V7"/>
<dbReference type="KEGG" id="bfo:118429529"/>
<dbReference type="Pfam" id="PF00754">
    <property type="entry name" value="F5_F8_type_C"/>
    <property type="match status" value="1"/>
</dbReference>
<gene>
    <name evidence="5" type="primary">LOC118429529</name>
</gene>
<dbReference type="PROSITE" id="PS50022">
    <property type="entry name" value="FA58C_3"/>
    <property type="match status" value="1"/>
</dbReference>
<dbReference type="SUPFAM" id="SSF49785">
    <property type="entry name" value="Galactose-binding domain-like"/>
    <property type="match status" value="1"/>
</dbReference>
<evidence type="ECO:0000259" key="3">
    <source>
        <dbReference type="PROSITE" id="PS50022"/>
    </source>
</evidence>
<dbReference type="PANTHER" id="PTHR24543">
    <property type="entry name" value="MULTICOPPER OXIDASE-RELATED"/>
    <property type="match status" value="1"/>
</dbReference>
<dbReference type="SMART" id="SM00231">
    <property type="entry name" value="FA58C"/>
    <property type="match status" value="1"/>
</dbReference>
<protein>
    <submittedName>
        <fullName evidence="5">Uncharacterized protein LOC118429529</fullName>
    </submittedName>
</protein>
<dbReference type="RefSeq" id="XP_035695921.1">
    <property type="nucleotide sequence ID" value="XM_035840028.1"/>
</dbReference>
<keyword evidence="1" id="KW-0175">Coiled coil</keyword>